<sequence>MIEEYSTEVTNSHSKKSGKIELGDVTPHNIRQLKRLNQVVFPVSYNDKFYKDILVAGELAKLAYYNDIVVGAVCCRVDAFDNSRKLYIMTLGCLAPYRRLGIGTKMLEHILNYVKEDVNRNYIDKRRALIC</sequence>
<evidence type="ECO:0000256" key="11">
    <source>
        <dbReference type="ARBA" id="ARBA00049002"/>
    </source>
</evidence>
<dbReference type="PANTHER" id="PTHR42919">
    <property type="entry name" value="N-ALPHA-ACETYLTRANSFERASE"/>
    <property type="match status" value="1"/>
</dbReference>
<evidence type="ECO:0000256" key="10">
    <source>
        <dbReference type="ARBA" id="ARBA00048799"/>
    </source>
</evidence>
<comment type="catalytic activity">
    <reaction evidence="11">
        <text>N-terminal L-methionyl-L-alanyl-[protein] + acetyl-CoA = N-terminal N(alpha)-acetyl-L-methionyl-L-alanyl-[protein] + CoA + H(+)</text>
        <dbReference type="Rhea" id="RHEA:50564"/>
        <dbReference type="Rhea" id="RHEA-COMP:12726"/>
        <dbReference type="Rhea" id="RHEA-COMP:12727"/>
        <dbReference type="ChEBI" id="CHEBI:15378"/>
        <dbReference type="ChEBI" id="CHEBI:57287"/>
        <dbReference type="ChEBI" id="CHEBI:57288"/>
        <dbReference type="ChEBI" id="CHEBI:133398"/>
        <dbReference type="ChEBI" id="CHEBI:133399"/>
        <dbReference type="EC" id="2.3.1.258"/>
    </reaction>
</comment>
<organism evidence="16 17">
    <name type="scientific">Nephila pilipes</name>
    <name type="common">Giant wood spider</name>
    <name type="synonym">Nephila maculata</name>
    <dbReference type="NCBI Taxonomy" id="299642"/>
    <lineage>
        <taxon>Eukaryota</taxon>
        <taxon>Metazoa</taxon>
        <taxon>Ecdysozoa</taxon>
        <taxon>Arthropoda</taxon>
        <taxon>Chelicerata</taxon>
        <taxon>Arachnida</taxon>
        <taxon>Araneae</taxon>
        <taxon>Araneomorphae</taxon>
        <taxon>Entelegynae</taxon>
        <taxon>Araneoidea</taxon>
        <taxon>Nephilidae</taxon>
        <taxon>Nephila</taxon>
    </lineage>
</organism>
<evidence type="ECO:0000256" key="4">
    <source>
        <dbReference type="ARBA" id="ARBA00023315"/>
    </source>
</evidence>
<evidence type="ECO:0000256" key="6">
    <source>
        <dbReference type="ARBA" id="ARBA00048251"/>
    </source>
</evidence>
<evidence type="ECO:0000313" key="16">
    <source>
        <dbReference type="EMBL" id="GFS30198.1"/>
    </source>
</evidence>
<evidence type="ECO:0000256" key="5">
    <source>
        <dbReference type="ARBA" id="ARBA00039121"/>
    </source>
</evidence>
<dbReference type="PANTHER" id="PTHR42919:SF8">
    <property type="entry name" value="N-ALPHA-ACETYLTRANSFERASE 50"/>
    <property type="match status" value="1"/>
</dbReference>
<dbReference type="InterPro" id="IPR000182">
    <property type="entry name" value="GNAT_dom"/>
</dbReference>
<proteinExistence type="predicted"/>
<evidence type="ECO:0000256" key="8">
    <source>
        <dbReference type="ARBA" id="ARBA00048490"/>
    </source>
</evidence>
<comment type="catalytic activity">
    <reaction evidence="12">
        <text>N-terminal L-methionyl-L-leucyl-[protein] + acetyl-CoA = N-terminal N(alpha)-acetyl-L-methionyl-L-leucyl-[protein] + CoA + H(+)</text>
        <dbReference type="Rhea" id="RHEA:50520"/>
        <dbReference type="Rhea" id="RHEA-COMP:12711"/>
        <dbReference type="Rhea" id="RHEA-COMP:12712"/>
        <dbReference type="ChEBI" id="CHEBI:15378"/>
        <dbReference type="ChEBI" id="CHEBI:57287"/>
        <dbReference type="ChEBI" id="CHEBI:57288"/>
        <dbReference type="ChEBI" id="CHEBI:133377"/>
        <dbReference type="ChEBI" id="CHEBI:133378"/>
        <dbReference type="EC" id="2.3.1.258"/>
    </reaction>
</comment>
<evidence type="ECO:0000256" key="7">
    <source>
        <dbReference type="ARBA" id="ARBA00048335"/>
    </source>
</evidence>
<dbReference type="EC" id="2.3.1.258" evidence="5"/>
<dbReference type="SUPFAM" id="SSF55729">
    <property type="entry name" value="Acyl-CoA N-acyltransferases (Nat)"/>
    <property type="match status" value="1"/>
</dbReference>
<accession>A0A8X6I6N5</accession>
<evidence type="ECO:0000256" key="2">
    <source>
        <dbReference type="ARBA" id="ARBA00022490"/>
    </source>
</evidence>
<comment type="catalytic activity">
    <reaction evidence="13">
        <text>N-terminal L-methionyl-L-threonyl-[protein] + acetyl-CoA = N-terminal N(alpha)-acetyl-L-methionyl-L-threonyl-[protein] + CoA + H(+)</text>
        <dbReference type="Rhea" id="RHEA:50576"/>
        <dbReference type="Rhea" id="RHEA-COMP:12732"/>
        <dbReference type="Rhea" id="RHEA-COMP:12733"/>
        <dbReference type="ChEBI" id="CHEBI:15378"/>
        <dbReference type="ChEBI" id="CHEBI:57287"/>
        <dbReference type="ChEBI" id="CHEBI:57288"/>
        <dbReference type="ChEBI" id="CHEBI:133404"/>
        <dbReference type="ChEBI" id="CHEBI:133405"/>
        <dbReference type="EC" id="2.3.1.258"/>
    </reaction>
</comment>
<comment type="catalytic activity">
    <reaction evidence="7">
        <text>N-terminal L-methionyl-L-tyrosyl-[protein] + acetyl-CoA = N-terminal N(alpha)-acetyl-L-methionyl-L-tyrosyl-[protein] + CoA + H(+)</text>
        <dbReference type="Rhea" id="RHEA:50532"/>
        <dbReference type="Rhea" id="RHEA-COMP:12717"/>
        <dbReference type="Rhea" id="RHEA-COMP:12718"/>
        <dbReference type="ChEBI" id="CHEBI:15378"/>
        <dbReference type="ChEBI" id="CHEBI:57287"/>
        <dbReference type="ChEBI" id="CHEBI:57288"/>
        <dbReference type="ChEBI" id="CHEBI:133384"/>
        <dbReference type="ChEBI" id="CHEBI:133385"/>
        <dbReference type="EC" id="2.3.1.258"/>
    </reaction>
</comment>
<dbReference type="Gene3D" id="3.40.630.30">
    <property type="match status" value="1"/>
</dbReference>
<comment type="catalytic activity">
    <reaction evidence="10">
        <text>N-terminal L-methionyl-L-valyl-[protein] + acetyl-CoA = N-terminal N(alpha)-acetyl-L-methionyl-L-valyl-[protein] + CoA + H(+)</text>
        <dbReference type="Rhea" id="RHEA:50572"/>
        <dbReference type="Rhea" id="RHEA-COMP:12730"/>
        <dbReference type="Rhea" id="RHEA-COMP:12731"/>
        <dbReference type="ChEBI" id="CHEBI:15378"/>
        <dbReference type="ChEBI" id="CHEBI:57287"/>
        <dbReference type="ChEBI" id="CHEBI:57288"/>
        <dbReference type="ChEBI" id="CHEBI:133402"/>
        <dbReference type="ChEBI" id="CHEBI:133403"/>
        <dbReference type="EC" id="2.3.1.258"/>
    </reaction>
</comment>
<dbReference type="OrthoDB" id="47374at2759"/>
<name>A0A8X6I6N5_NEPPI</name>
<comment type="caution">
    <text evidence="16">The sequence shown here is derived from an EMBL/GenBank/DDBJ whole genome shotgun (WGS) entry which is preliminary data.</text>
</comment>
<comment type="catalytic activity">
    <reaction evidence="8">
        <text>N-terminal L-methionyl-L-phenylalanyl-[protein] + acetyl-CoA = N-terminal N(alpha)-acetyl-L-methionyl-L-phenylalanyl-[protein] + CoA + H(+)</text>
        <dbReference type="Rhea" id="RHEA:50528"/>
        <dbReference type="Rhea" id="RHEA-COMP:12715"/>
        <dbReference type="Rhea" id="RHEA-COMP:12716"/>
        <dbReference type="ChEBI" id="CHEBI:15378"/>
        <dbReference type="ChEBI" id="CHEBI:57287"/>
        <dbReference type="ChEBI" id="CHEBI:57288"/>
        <dbReference type="ChEBI" id="CHEBI:133382"/>
        <dbReference type="ChEBI" id="CHEBI:133383"/>
        <dbReference type="EC" id="2.3.1.258"/>
    </reaction>
</comment>
<dbReference type="InterPro" id="IPR051556">
    <property type="entry name" value="N-term/lysine_N-AcTrnsfr"/>
</dbReference>
<gene>
    <name evidence="16" type="primary">naa50</name>
    <name evidence="16" type="ORF">NPIL_13981</name>
</gene>
<evidence type="ECO:0000256" key="14">
    <source>
        <dbReference type="SAM" id="MobiDB-lite"/>
    </source>
</evidence>
<keyword evidence="3" id="KW-0808">Transferase</keyword>
<feature type="domain" description="N-acetyltransferase" evidence="15">
    <location>
        <begin position="20"/>
        <end position="131"/>
    </location>
</feature>
<evidence type="ECO:0000256" key="3">
    <source>
        <dbReference type="ARBA" id="ARBA00022679"/>
    </source>
</evidence>
<dbReference type="PROSITE" id="PS51186">
    <property type="entry name" value="GNAT"/>
    <property type="match status" value="1"/>
</dbReference>
<evidence type="ECO:0000259" key="15">
    <source>
        <dbReference type="PROSITE" id="PS51186"/>
    </source>
</evidence>
<evidence type="ECO:0000256" key="13">
    <source>
        <dbReference type="ARBA" id="ARBA00049454"/>
    </source>
</evidence>
<dbReference type="Proteomes" id="UP000887013">
    <property type="component" value="Unassembled WGS sequence"/>
</dbReference>
<evidence type="ECO:0000313" key="17">
    <source>
        <dbReference type="Proteomes" id="UP000887013"/>
    </source>
</evidence>
<dbReference type="EMBL" id="BMAW01041679">
    <property type="protein sequence ID" value="GFS30198.1"/>
    <property type="molecule type" value="Genomic_DNA"/>
</dbReference>
<comment type="catalytic activity">
    <reaction evidence="6">
        <text>N-terminal L-methionyl-L-seryl-[protein] + acetyl-CoA = N-terminal N(alpha)-acetyl-L-methionyl-L-seryl-[protein] + CoA + H(+)</text>
        <dbReference type="Rhea" id="RHEA:50568"/>
        <dbReference type="Rhea" id="RHEA-COMP:12728"/>
        <dbReference type="Rhea" id="RHEA-COMP:12729"/>
        <dbReference type="ChEBI" id="CHEBI:15378"/>
        <dbReference type="ChEBI" id="CHEBI:57287"/>
        <dbReference type="ChEBI" id="CHEBI:57288"/>
        <dbReference type="ChEBI" id="CHEBI:133400"/>
        <dbReference type="ChEBI" id="CHEBI:133401"/>
        <dbReference type="EC" id="2.3.1.258"/>
    </reaction>
</comment>
<keyword evidence="17" id="KW-1185">Reference proteome</keyword>
<dbReference type="FunFam" id="3.40.630.30:FF:000078">
    <property type="entry name" value="N-alpha-acetyltransferase 50"/>
    <property type="match status" value="1"/>
</dbReference>
<keyword evidence="2" id="KW-0963">Cytoplasm</keyword>
<keyword evidence="4" id="KW-0012">Acyltransferase</keyword>
<dbReference type="GO" id="GO:0120518">
    <property type="term" value="F:protein N-terminal-methionine acetyltransferase activity"/>
    <property type="evidence" value="ECO:0007669"/>
    <property type="project" value="UniProtKB-EC"/>
</dbReference>
<dbReference type="InterPro" id="IPR016181">
    <property type="entry name" value="Acyl_CoA_acyltransferase"/>
</dbReference>
<comment type="catalytic activity">
    <reaction evidence="9">
        <text>N-terminal L-methionyl-L-lysyl-[protein] + acetyl-CoA = N-terminal N(alpha)-acetyl-L-methionyl-L-lysyl-[protein] + CoA + H(+)</text>
        <dbReference type="Rhea" id="RHEA:50580"/>
        <dbReference type="Rhea" id="RHEA-COMP:12734"/>
        <dbReference type="Rhea" id="RHEA-COMP:12735"/>
        <dbReference type="ChEBI" id="CHEBI:15378"/>
        <dbReference type="ChEBI" id="CHEBI:57287"/>
        <dbReference type="ChEBI" id="CHEBI:57288"/>
        <dbReference type="ChEBI" id="CHEBI:133406"/>
        <dbReference type="ChEBI" id="CHEBI:133407"/>
        <dbReference type="EC" id="2.3.1.258"/>
    </reaction>
</comment>
<dbReference type="Pfam" id="PF00583">
    <property type="entry name" value="Acetyltransf_1"/>
    <property type="match status" value="1"/>
</dbReference>
<dbReference type="AlphaFoldDB" id="A0A8X6I6N5"/>
<reference evidence="16" key="1">
    <citation type="submission" date="2020-08" db="EMBL/GenBank/DDBJ databases">
        <title>Multicomponent nature underlies the extraordinary mechanical properties of spider dragline silk.</title>
        <authorList>
            <person name="Kono N."/>
            <person name="Nakamura H."/>
            <person name="Mori M."/>
            <person name="Yoshida Y."/>
            <person name="Ohtoshi R."/>
            <person name="Malay A.D."/>
            <person name="Moran D.A.P."/>
            <person name="Tomita M."/>
            <person name="Numata K."/>
            <person name="Arakawa K."/>
        </authorList>
    </citation>
    <scope>NUCLEOTIDE SEQUENCE</scope>
</reference>
<evidence type="ECO:0000256" key="12">
    <source>
        <dbReference type="ARBA" id="ARBA00049103"/>
    </source>
</evidence>
<evidence type="ECO:0000256" key="1">
    <source>
        <dbReference type="ARBA" id="ARBA00004496"/>
    </source>
</evidence>
<evidence type="ECO:0000256" key="9">
    <source>
        <dbReference type="ARBA" id="ARBA00048618"/>
    </source>
</evidence>
<dbReference type="GO" id="GO:0031415">
    <property type="term" value="C:NatA complex"/>
    <property type="evidence" value="ECO:0007669"/>
    <property type="project" value="TreeGrafter"/>
</dbReference>
<dbReference type="GO" id="GO:0007064">
    <property type="term" value="P:mitotic sister chromatid cohesion"/>
    <property type="evidence" value="ECO:0007669"/>
    <property type="project" value="TreeGrafter"/>
</dbReference>
<dbReference type="CDD" id="cd04301">
    <property type="entry name" value="NAT_SF"/>
    <property type="match status" value="1"/>
</dbReference>
<feature type="region of interest" description="Disordered" evidence="14">
    <location>
        <begin position="1"/>
        <end position="20"/>
    </location>
</feature>
<protein>
    <recommendedName>
        <fullName evidence="5">N-terminal methionine N(alpha)-acetyltransferase NatE</fullName>
        <ecNumber evidence="5">2.3.1.258</ecNumber>
    </recommendedName>
</protein>
<comment type="subcellular location">
    <subcellularLocation>
        <location evidence="1">Cytoplasm</location>
    </subcellularLocation>
</comment>